<dbReference type="InterPro" id="IPR007730">
    <property type="entry name" value="SPOR-like_dom"/>
</dbReference>
<dbReference type="AlphaFoldDB" id="A0A3B1BUU5"/>
<dbReference type="Gene3D" id="3.30.70.1070">
    <property type="entry name" value="Sporulation related repeat"/>
    <property type="match status" value="2"/>
</dbReference>
<keyword evidence="2" id="KW-0812">Transmembrane</keyword>
<dbReference type="InterPro" id="IPR036680">
    <property type="entry name" value="SPOR-like_sf"/>
</dbReference>
<name>A0A3B1BUU5_9ZZZZ</name>
<dbReference type="PROSITE" id="PS51724">
    <property type="entry name" value="SPOR"/>
    <property type="match status" value="1"/>
</dbReference>
<keyword evidence="2" id="KW-0472">Membrane</keyword>
<dbReference type="Pfam" id="PF05036">
    <property type="entry name" value="SPOR"/>
    <property type="match status" value="1"/>
</dbReference>
<reference evidence="4" key="1">
    <citation type="submission" date="2018-06" db="EMBL/GenBank/DDBJ databases">
        <authorList>
            <person name="Zhirakovskaya E."/>
        </authorList>
    </citation>
    <scope>NUCLEOTIDE SEQUENCE</scope>
</reference>
<feature type="domain" description="SPOR" evidence="3">
    <location>
        <begin position="266"/>
        <end position="343"/>
    </location>
</feature>
<keyword evidence="2" id="KW-1133">Transmembrane helix</keyword>
<organism evidence="4">
    <name type="scientific">hydrothermal vent metagenome</name>
    <dbReference type="NCBI Taxonomy" id="652676"/>
    <lineage>
        <taxon>unclassified sequences</taxon>
        <taxon>metagenomes</taxon>
        <taxon>ecological metagenomes</taxon>
    </lineage>
</organism>
<dbReference type="GO" id="GO:0042834">
    <property type="term" value="F:peptidoglycan binding"/>
    <property type="evidence" value="ECO:0007669"/>
    <property type="project" value="InterPro"/>
</dbReference>
<gene>
    <name evidence="4" type="ORF">MNBD_NITROSPINAE04-2468</name>
</gene>
<proteinExistence type="predicted"/>
<protein>
    <recommendedName>
        <fullName evidence="3">SPOR domain-containing protein</fullName>
    </recommendedName>
</protein>
<accession>A0A3B1BUU5</accession>
<dbReference type="SUPFAM" id="SSF110997">
    <property type="entry name" value="Sporulation related repeat"/>
    <property type="match status" value="2"/>
</dbReference>
<evidence type="ECO:0000256" key="2">
    <source>
        <dbReference type="SAM" id="Phobius"/>
    </source>
</evidence>
<sequence>MDDQQEYNGADDNLLEDFELEMREEDRIRKKKRNLVIGGILAGAILWFFLSSGGPDVTEDQQTPKPASVEPKEAKPDDIDAQIAKLNEQNQIEEDFKAPGALMENTPMEPATADIKPEPQPKEEIEPVKQEAETEAKTEESGAEDKTVTKDTTAPPQLEAEPEPAVKPQDAVTGEAPEKTATAVAPEKPEKPNPYAVQVSATMDAQTALKLRDLLLKKGFDSWIFMGKSKQRIYRVESEEFKSIQKAATLSAALAQAGFSNRTSYVKNGSRVTLITGMFEDKKRAERLNKRILSAGFRSKITTSPDVQTLYIVRVGKFKAVEEARKAKEALGRAGFDSLGITQ</sequence>
<feature type="region of interest" description="Disordered" evidence="1">
    <location>
        <begin position="52"/>
        <end position="194"/>
    </location>
</feature>
<evidence type="ECO:0000256" key="1">
    <source>
        <dbReference type="SAM" id="MobiDB-lite"/>
    </source>
</evidence>
<dbReference type="EMBL" id="UOGA01000158">
    <property type="protein sequence ID" value="VAX19522.1"/>
    <property type="molecule type" value="Genomic_DNA"/>
</dbReference>
<feature type="compositionally biased region" description="Basic and acidic residues" evidence="1">
    <location>
        <begin position="115"/>
        <end position="149"/>
    </location>
</feature>
<evidence type="ECO:0000259" key="3">
    <source>
        <dbReference type="PROSITE" id="PS51724"/>
    </source>
</evidence>
<feature type="transmembrane region" description="Helical" evidence="2">
    <location>
        <begin position="33"/>
        <end position="50"/>
    </location>
</feature>
<evidence type="ECO:0000313" key="4">
    <source>
        <dbReference type="EMBL" id="VAX19522.1"/>
    </source>
</evidence>